<dbReference type="Gene3D" id="3.40.50.300">
    <property type="entry name" value="P-loop containing nucleotide triphosphate hydrolases"/>
    <property type="match status" value="2"/>
</dbReference>
<reference evidence="6 7" key="1">
    <citation type="submission" date="2017-05" db="EMBL/GenBank/DDBJ databases">
        <title>Vagococcus spp. assemblies.</title>
        <authorList>
            <person name="Gulvik C.A."/>
        </authorList>
    </citation>
    <scope>NUCLEOTIDE SEQUENCE [LARGE SCALE GENOMIC DNA]</scope>
    <source>
        <strain evidence="6 7">CCUG 51432</strain>
    </source>
</reference>
<dbReference type="GO" id="GO:0043138">
    <property type="term" value="F:3'-5' DNA helicase activity"/>
    <property type="evidence" value="ECO:0007669"/>
    <property type="project" value="TreeGrafter"/>
</dbReference>
<evidence type="ECO:0000259" key="5">
    <source>
        <dbReference type="PROSITE" id="PS51194"/>
    </source>
</evidence>
<protein>
    <recommendedName>
        <fullName evidence="8">DNA/RNA helicase</fullName>
    </recommendedName>
</protein>
<keyword evidence="1" id="KW-0547">Nucleotide-binding</keyword>
<dbReference type="SMART" id="SM00490">
    <property type="entry name" value="HELICc"/>
    <property type="match status" value="1"/>
</dbReference>
<dbReference type="GO" id="GO:0005524">
    <property type="term" value="F:ATP binding"/>
    <property type="evidence" value="ECO:0007669"/>
    <property type="project" value="UniProtKB-KW"/>
</dbReference>
<evidence type="ECO:0000259" key="4">
    <source>
        <dbReference type="PROSITE" id="PS51192"/>
    </source>
</evidence>
<evidence type="ECO:0000256" key="2">
    <source>
        <dbReference type="ARBA" id="ARBA00022840"/>
    </source>
</evidence>
<dbReference type="InterPro" id="IPR001650">
    <property type="entry name" value="Helicase_C-like"/>
</dbReference>
<evidence type="ECO:0000313" key="7">
    <source>
        <dbReference type="Proteomes" id="UP000287605"/>
    </source>
</evidence>
<dbReference type="GO" id="GO:0006270">
    <property type="term" value="P:DNA replication initiation"/>
    <property type="evidence" value="ECO:0007669"/>
    <property type="project" value="TreeGrafter"/>
</dbReference>
<evidence type="ECO:0000256" key="1">
    <source>
        <dbReference type="ARBA" id="ARBA00022741"/>
    </source>
</evidence>
<organism evidence="6 7">
    <name type="scientific">Vagococcus elongatus</name>
    <dbReference type="NCBI Taxonomy" id="180344"/>
    <lineage>
        <taxon>Bacteria</taxon>
        <taxon>Bacillati</taxon>
        <taxon>Bacillota</taxon>
        <taxon>Bacilli</taxon>
        <taxon>Lactobacillales</taxon>
        <taxon>Enterococcaceae</taxon>
        <taxon>Vagococcus</taxon>
    </lineage>
</organism>
<dbReference type="Pfam" id="PF00270">
    <property type="entry name" value="DEAD"/>
    <property type="match status" value="1"/>
</dbReference>
<evidence type="ECO:0000256" key="3">
    <source>
        <dbReference type="ARBA" id="ARBA00023125"/>
    </source>
</evidence>
<proteinExistence type="predicted"/>
<dbReference type="EMBL" id="NGKA01000005">
    <property type="protein sequence ID" value="RSU13475.1"/>
    <property type="molecule type" value="Genomic_DNA"/>
</dbReference>
<dbReference type="InterPro" id="IPR014001">
    <property type="entry name" value="Helicase_ATP-bd"/>
</dbReference>
<dbReference type="GO" id="GO:0003677">
    <property type="term" value="F:DNA binding"/>
    <property type="evidence" value="ECO:0007669"/>
    <property type="project" value="UniProtKB-KW"/>
</dbReference>
<comment type="caution">
    <text evidence="6">The sequence shown here is derived from an EMBL/GenBank/DDBJ whole genome shotgun (WGS) entry which is preliminary data.</text>
</comment>
<dbReference type="CDD" id="cd17925">
    <property type="entry name" value="DEXDc_ComFA"/>
    <property type="match status" value="1"/>
</dbReference>
<dbReference type="SUPFAM" id="SSF52540">
    <property type="entry name" value="P-loop containing nucleoside triphosphate hydrolases"/>
    <property type="match status" value="1"/>
</dbReference>
<dbReference type="InterPro" id="IPR027417">
    <property type="entry name" value="P-loop_NTPase"/>
</dbReference>
<accession>A0A430AZJ0</accession>
<keyword evidence="7" id="KW-1185">Reference proteome</keyword>
<dbReference type="InterPro" id="IPR011545">
    <property type="entry name" value="DEAD/DEAH_box_helicase_dom"/>
</dbReference>
<evidence type="ECO:0008006" key="8">
    <source>
        <dbReference type="Google" id="ProtNLM"/>
    </source>
</evidence>
<evidence type="ECO:0000313" key="6">
    <source>
        <dbReference type="EMBL" id="RSU13475.1"/>
    </source>
</evidence>
<name>A0A430AZJ0_9ENTE</name>
<dbReference type="AlphaFoldDB" id="A0A430AZJ0"/>
<dbReference type="SMART" id="SM00487">
    <property type="entry name" value="DEXDc"/>
    <property type="match status" value="1"/>
</dbReference>
<dbReference type="RefSeq" id="WP_126807715.1">
    <property type="nucleotide sequence ID" value="NZ_NGKA01000005.1"/>
</dbReference>
<dbReference type="Pfam" id="PF00271">
    <property type="entry name" value="Helicase_C"/>
    <property type="match status" value="1"/>
</dbReference>
<feature type="domain" description="Helicase ATP-binding" evidence="4">
    <location>
        <begin position="116"/>
        <end position="267"/>
    </location>
</feature>
<dbReference type="PROSITE" id="PS51192">
    <property type="entry name" value="HELICASE_ATP_BIND_1"/>
    <property type="match status" value="1"/>
</dbReference>
<dbReference type="OrthoDB" id="2077914at2"/>
<dbReference type="Proteomes" id="UP000287605">
    <property type="component" value="Unassembled WGS sequence"/>
</dbReference>
<dbReference type="PANTHER" id="PTHR30580:SF1">
    <property type="entry name" value="COMF OPERON PROTEIN 1"/>
    <property type="match status" value="1"/>
</dbReference>
<sequence length="450" mass="51610">MWQEFFYGRRLLKSDIPESLLAYLDEAEVNKLPAFKLSNRNKHQCLRCGNELEESDFLVNYLGFIEHYCSYCLVMGKATVGDTYYHLPQTSKIDEVNFYWEGELSPSQQRASQMILEAVEKKKDILVHAVTGAGKTEMIFETVHKSLVNGKFVCVASPRVDVCLELYPRFQAAFDVAIALLHGKQRGDYYHSQLVICTTHQLLRFYQAFDLLIVDEVDAFPFRGNPMLEYGVTQALRPQGSMIYLTATPTKQLEYQVRTGAMEVSGISVRYHGYPLPVPQTIWLWQWHQKLMKGKLPRPLQIILEQQLEAGRRTLVFLPTINLMERTEKLLTKVFPNHHISSASSTDEERLSKVKNMREEVYDLFLSTTILERGVTFRDIDVIVIGSNHDVFNTASLIQIAGRVGRKAEFPKGAVFFIHDGWSLAMKQAVSQIKRMNAEGIKGRLLRDEM</sequence>
<dbReference type="PROSITE" id="PS51194">
    <property type="entry name" value="HELICASE_CTER"/>
    <property type="match status" value="1"/>
</dbReference>
<dbReference type="GO" id="GO:0006310">
    <property type="term" value="P:DNA recombination"/>
    <property type="evidence" value="ECO:0007669"/>
    <property type="project" value="TreeGrafter"/>
</dbReference>
<gene>
    <name evidence="6" type="ORF">CBF29_04275</name>
</gene>
<keyword evidence="3" id="KW-0238">DNA-binding</keyword>
<dbReference type="PANTHER" id="PTHR30580">
    <property type="entry name" value="PRIMOSOMAL PROTEIN N"/>
    <property type="match status" value="1"/>
</dbReference>
<feature type="domain" description="Helicase C-terminal" evidence="5">
    <location>
        <begin position="295"/>
        <end position="449"/>
    </location>
</feature>
<dbReference type="GO" id="GO:0006302">
    <property type="term" value="P:double-strand break repair"/>
    <property type="evidence" value="ECO:0007669"/>
    <property type="project" value="TreeGrafter"/>
</dbReference>
<keyword evidence="2" id="KW-0067">ATP-binding</keyword>